<feature type="transmembrane region" description="Helical" evidence="12">
    <location>
        <begin position="121"/>
        <end position="143"/>
    </location>
</feature>
<evidence type="ECO:0000256" key="12">
    <source>
        <dbReference type="SAM" id="Phobius"/>
    </source>
</evidence>
<feature type="transmembrane region" description="Helical" evidence="12">
    <location>
        <begin position="12"/>
        <end position="35"/>
    </location>
</feature>
<feature type="transmembrane region" description="Helical" evidence="12">
    <location>
        <begin position="55"/>
        <end position="75"/>
    </location>
</feature>
<keyword evidence="15" id="KW-1185">Reference proteome</keyword>
<protein>
    <submittedName>
        <fullName evidence="14">Ni/Fe-hydrogenase, b-type cytochrome subunit</fullName>
    </submittedName>
</protein>
<organism evidence="14 15">
    <name type="scientific">Campylobacter canadensis</name>
    <dbReference type="NCBI Taxonomy" id="449520"/>
    <lineage>
        <taxon>Bacteria</taxon>
        <taxon>Pseudomonadati</taxon>
        <taxon>Campylobacterota</taxon>
        <taxon>Epsilonproteobacteria</taxon>
        <taxon>Campylobacterales</taxon>
        <taxon>Campylobacteraceae</taxon>
        <taxon>Campylobacter</taxon>
    </lineage>
</organism>
<evidence type="ECO:0000256" key="4">
    <source>
        <dbReference type="ARBA" id="ARBA00022475"/>
    </source>
</evidence>
<dbReference type="SUPFAM" id="SSF81342">
    <property type="entry name" value="Transmembrane di-heme cytochromes"/>
    <property type="match status" value="1"/>
</dbReference>
<dbReference type="Pfam" id="PF01292">
    <property type="entry name" value="Ni_hydr_CYTB"/>
    <property type="match status" value="1"/>
</dbReference>
<evidence type="ECO:0000256" key="8">
    <source>
        <dbReference type="ARBA" id="ARBA00022982"/>
    </source>
</evidence>
<keyword evidence="9 12" id="KW-1133">Transmembrane helix</keyword>
<comment type="similarity">
    <text evidence="2">Belongs to the HupC/HyaC/HydC family.</text>
</comment>
<keyword evidence="8" id="KW-0249">Electron transport</keyword>
<dbReference type="NCBIfam" id="TIGR02125">
    <property type="entry name" value="CytB-hydogenase"/>
    <property type="match status" value="1"/>
</dbReference>
<evidence type="ECO:0000256" key="5">
    <source>
        <dbReference type="ARBA" id="ARBA00022617"/>
    </source>
</evidence>
<evidence type="ECO:0000313" key="15">
    <source>
        <dbReference type="Proteomes" id="UP000786183"/>
    </source>
</evidence>
<evidence type="ECO:0000256" key="11">
    <source>
        <dbReference type="ARBA" id="ARBA00023136"/>
    </source>
</evidence>
<gene>
    <name evidence="14" type="primary">cybH</name>
    <name evidence="14" type="ORF">AVCANL283_01885</name>
</gene>
<name>A0ABS7WS10_9BACT</name>
<evidence type="ECO:0000256" key="10">
    <source>
        <dbReference type="ARBA" id="ARBA00023004"/>
    </source>
</evidence>
<dbReference type="InterPro" id="IPR000516">
    <property type="entry name" value="Ni-dep_Hydgase_cyt-B"/>
</dbReference>
<evidence type="ECO:0000256" key="7">
    <source>
        <dbReference type="ARBA" id="ARBA00022723"/>
    </source>
</evidence>
<evidence type="ECO:0000256" key="3">
    <source>
        <dbReference type="ARBA" id="ARBA00022448"/>
    </source>
</evidence>
<sequence length="215" mass="24971">MKEYEFSIGLRLAHWIRAFCILALCISGFYIASVFVSPEVNAEPTNFLQAKFRLAHNIAGFILLACFIFKIYLFFIDKRSKKELSSIKDVCNLKTWIEQIKFYLFLGKHPHLNGVYNPLQFVTYFVFYILIAFLLLTGFIMYINVYHEGFAAFITPVLKPFEEMMGGLAMVRIIHHILTWCIIIFVCVHIYMATFNAVKSKDGSMDAIFSGYKYK</sequence>
<dbReference type="RefSeq" id="WP_172230772.1">
    <property type="nucleotide sequence ID" value="NZ_CP035946.1"/>
</dbReference>
<proteinExistence type="inferred from homology"/>
<feature type="transmembrane region" description="Helical" evidence="12">
    <location>
        <begin position="173"/>
        <end position="195"/>
    </location>
</feature>
<feature type="domain" description="Cytochrome b561 bacterial/Ni-hydrogenase" evidence="13">
    <location>
        <begin position="6"/>
        <end position="211"/>
    </location>
</feature>
<keyword evidence="3" id="KW-0813">Transport</keyword>
<keyword evidence="7" id="KW-0479">Metal-binding</keyword>
<dbReference type="PANTHER" id="PTHR30485">
    <property type="entry name" value="NI/FE-HYDROGENASE 1 B-TYPE CYTOCHROME SUBUNIT"/>
    <property type="match status" value="1"/>
</dbReference>
<dbReference type="Proteomes" id="UP000786183">
    <property type="component" value="Unassembled WGS sequence"/>
</dbReference>
<dbReference type="InterPro" id="IPR016174">
    <property type="entry name" value="Di-haem_cyt_TM"/>
</dbReference>
<accession>A0ABS7WS10</accession>
<evidence type="ECO:0000256" key="9">
    <source>
        <dbReference type="ARBA" id="ARBA00022989"/>
    </source>
</evidence>
<reference evidence="14 15" key="1">
    <citation type="submission" date="2020-07" db="EMBL/GenBank/DDBJ databases">
        <title>Transfer of Campylobacter canadensis to the novel genus Avispirillum gen. nov., that also includes two novel species recovered from migratory waterfowl: Avispirillum anseris sp. nov. and Avispirillum brantae sp. nov.</title>
        <authorList>
            <person name="Miller W.G."/>
            <person name="Chapman M.H."/>
            <person name="Yee E."/>
            <person name="Inglis G.D."/>
        </authorList>
    </citation>
    <scope>NUCLEOTIDE SEQUENCE [LARGE SCALE GENOMIC DNA]</scope>
    <source>
        <strain evidence="14 15">L283</strain>
    </source>
</reference>
<dbReference type="InterPro" id="IPR011577">
    <property type="entry name" value="Cyt_b561_bac/Ni-Hgenase"/>
</dbReference>
<evidence type="ECO:0000313" key="14">
    <source>
        <dbReference type="EMBL" id="MBZ7986869.1"/>
    </source>
</evidence>
<comment type="subcellular location">
    <subcellularLocation>
        <location evidence="1">Cell membrane</location>
        <topology evidence="1">Multi-pass membrane protein</topology>
    </subcellularLocation>
</comment>
<dbReference type="Gene3D" id="1.20.950.20">
    <property type="entry name" value="Transmembrane di-heme cytochromes, Chain C"/>
    <property type="match status" value="1"/>
</dbReference>
<keyword evidence="5" id="KW-0349">Heme</keyword>
<keyword evidence="4" id="KW-1003">Cell membrane</keyword>
<evidence type="ECO:0000259" key="13">
    <source>
        <dbReference type="Pfam" id="PF01292"/>
    </source>
</evidence>
<evidence type="ECO:0000256" key="1">
    <source>
        <dbReference type="ARBA" id="ARBA00004651"/>
    </source>
</evidence>
<dbReference type="PANTHER" id="PTHR30485:SF0">
    <property type="entry name" value="NI_FE-HYDROGENASE 1 B-TYPE CYTOCHROME SUBUNIT-RELATED"/>
    <property type="match status" value="1"/>
</dbReference>
<dbReference type="InterPro" id="IPR051542">
    <property type="entry name" value="Hydrogenase_cytochrome"/>
</dbReference>
<comment type="caution">
    <text evidence="14">The sequence shown here is derived from an EMBL/GenBank/DDBJ whole genome shotgun (WGS) entry which is preliminary data.</text>
</comment>
<keyword evidence="11 12" id="KW-0472">Membrane</keyword>
<dbReference type="EMBL" id="JACGBB010000003">
    <property type="protein sequence ID" value="MBZ7986869.1"/>
    <property type="molecule type" value="Genomic_DNA"/>
</dbReference>
<keyword evidence="6 12" id="KW-0812">Transmembrane</keyword>
<keyword evidence="10" id="KW-0408">Iron</keyword>
<dbReference type="PRINTS" id="PR00161">
    <property type="entry name" value="NIHGNASECYTB"/>
</dbReference>
<evidence type="ECO:0000256" key="2">
    <source>
        <dbReference type="ARBA" id="ARBA00008622"/>
    </source>
</evidence>
<evidence type="ECO:0000256" key="6">
    <source>
        <dbReference type="ARBA" id="ARBA00022692"/>
    </source>
</evidence>